<evidence type="ECO:0000313" key="2">
    <source>
        <dbReference type="Proteomes" id="UP001597112"/>
    </source>
</evidence>
<evidence type="ECO:0000313" key="1">
    <source>
        <dbReference type="EMBL" id="MFD0999427.1"/>
    </source>
</evidence>
<name>A0ABW3K025_9BACT</name>
<accession>A0ABW3K025</accession>
<comment type="caution">
    <text evidence="1">The sequence shown here is derived from an EMBL/GenBank/DDBJ whole genome shotgun (WGS) entry which is preliminary data.</text>
</comment>
<gene>
    <name evidence="1" type="ORF">ACFQ21_08920</name>
</gene>
<organism evidence="1 2">
    <name type="scientific">Ohtaekwangia kribbensis</name>
    <dbReference type="NCBI Taxonomy" id="688913"/>
    <lineage>
        <taxon>Bacteria</taxon>
        <taxon>Pseudomonadati</taxon>
        <taxon>Bacteroidota</taxon>
        <taxon>Cytophagia</taxon>
        <taxon>Cytophagales</taxon>
        <taxon>Fulvivirgaceae</taxon>
        <taxon>Ohtaekwangia</taxon>
    </lineage>
</organism>
<proteinExistence type="predicted"/>
<protein>
    <submittedName>
        <fullName evidence="1">Uncharacterized protein</fullName>
    </submittedName>
</protein>
<sequence length="338" mass="37148">MSGSGTTWAIKDDKLYHGTNWEAKSLVFFADMLMAAPGTIEGWITGKHWRTGEELAMWEHVLGILDVIPAEAFAKAGVTALVIKIGSKVIDISKFSQPVKNFISTAYKSGLKLMIKSKDEILIFAGASKKQIGRLLNGVLQDIYWKYGGERILAKLANVQYLDNNTKKIVEGSLEVVEEGSEAGLRVAKSVVKLSDQIDNTLARLKGKAKYSLNNTGQYSRVGGHHPVAKKAFEEDLAYDYQKAFSVATSELDKISGIDKVHTFITGQQNKLYTAWKKANPDASLTIDIMADIEILAMKNAGVPEDFSIGWVVKALEDLKAQGVTEIKNIPWNGPNIK</sequence>
<dbReference type="Proteomes" id="UP001597112">
    <property type="component" value="Unassembled WGS sequence"/>
</dbReference>
<keyword evidence="2" id="KW-1185">Reference proteome</keyword>
<dbReference type="EMBL" id="JBHTKA010000001">
    <property type="protein sequence ID" value="MFD0999427.1"/>
    <property type="molecule type" value="Genomic_DNA"/>
</dbReference>
<dbReference type="RefSeq" id="WP_377577854.1">
    <property type="nucleotide sequence ID" value="NZ_JBHTKA010000001.1"/>
</dbReference>
<reference evidence="2" key="1">
    <citation type="journal article" date="2019" name="Int. J. Syst. Evol. Microbiol.">
        <title>The Global Catalogue of Microorganisms (GCM) 10K type strain sequencing project: providing services to taxonomists for standard genome sequencing and annotation.</title>
        <authorList>
            <consortium name="The Broad Institute Genomics Platform"/>
            <consortium name="The Broad Institute Genome Sequencing Center for Infectious Disease"/>
            <person name="Wu L."/>
            <person name="Ma J."/>
        </authorList>
    </citation>
    <scope>NUCLEOTIDE SEQUENCE [LARGE SCALE GENOMIC DNA]</scope>
    <source>
        <strain evidence="2">CCUG 58938</strain>
    </source>
</reference>